<dbReference type="EMBL" id="QFQP01000001">
    <property type="protein sequence ID" value="PZR18614.1"/>
    <property type="molecule type" value="Genomic_DNA"/>
</dbReference>
<evidence type="ECO:0000313" key="1">
    <source>
        <dbReference type="EMBL" id="PZR18614.1"/>
    </source>
</evidence>
<name>A0A2W5VSG4_9BACT</name>
<dbReference type="AlphaFoldDB" id="A0A2W5VSG4"/>
<protein>
    <submittedName>
        <fullName evidence="1">Uncharacterized protein</fullName>
    </submittedName>
</protein>
<evidence type="ECO:0000313" key="2">
    <source>
        <dbReference type="Proteomes" id="UP000249061"/>
    </source>
</evidence>
<dbReference type="Proteomes" id="UP000249061">
    <property type="component" value="Unassembled WGS sequence"/>
</dbReference>
<organism evidence="1 2">
    <name type="scientific">Archangium gephyra</name>
    <dbReference type="NCBI Taxonomy" id="48"/>
    <lineage>
        <taxon>Bacteria</taxon>
        <taxon>Pseudomonadati</taxon>
        <taxon>Myxococcota</taxon>
        <taxon>Myxococcia</taxon>
        <taxon>Myxococcales</taxon>
        <taxon>Cystobacterineae</taxon>
        <taxon>Archangiaceae</taxon>
        <taxon>Archangium</taxon>
    </lineage>
</organism>
<reference evidence="1 2" key="1">
    <citation type="submission" date="2017-08" db="EMBL/GenBank/DDBJ databases">
        <title>Infants hospitalized years apart are colonized by the same room-sourced microbial strains.</title>
        <authorList>
            <person name="Brooks B."/>
            <person name="Olm M.R."/>
            <person name="Firek B.A."/>
            <person name="Baker R."/>
            <person name="Thomas B.C."/>
            <person name="Morowitz M.J."/>
            <person name="Banfield J.F."/>
        </authorList>
    </citation>
    <scope>NUCLEOTIDE SEQUENCE [LARGE SCALE GENOMIC DNA]</scope>
    <source>
        <strain evidence="1">S2_003_000_R2_14</strain>
    </source>
</reference>
<accession>A0A2W5VSG4</accession>
<comment type="caution">
    <text evidence="1">The sequence shown here is derived from an EMBL/GenBank/DDBJ whole genome shotgun (WGS) entry which is preliminary data.</text>
</comment>
<sequence length="65" mass="7439">MQLSLTKNRTPAQEKKYQSLLRKKGELVGPARPFLREYAFGPKAWCTKRAVKPTSWWRASSTSLG</sequence>
<proteinExistence type="predicted"/>
<gene>
    <name evidence="1" type="ORF">DI536_01665</name>
</gene>